<dbReference type="GO" id="GO:0008374">
    <property type="term" value="F:O-acyltransferase activity"/>
    <property type="evidence" value="ECO:0007669"/>
    <property type="project" value="TreeGrafter"/>
</dbReference>
<sequence length="180" mass="19213">MTELEKMRAGEWFDTLDPEIDDLRSVTRHAVWQHNQLPPAERGHCGPLLREMCGAFDDSAYLEAPFHCAYGFNLFLGPMVYLNVGCVVLDSAPVRIGARSMLGPQVKLLCPEHHHDPKLRGEGQEIARPITLGEDVWIGGGATVLGGVTVGDGAIIGAGAVVTRDVPAGGKVAGVPARPL</sequence>
<dbReference type="InterPro" id="IPR011004">
    <property type="entry name" value="Trimer_LpxA-like_sf"/>
</dbReference>
<evidence type="ECO:0000256" key="1">
    <source>
        <dbReference type="ARBA" id="ARBA00007274"/>
    </source>
</evidence>
<dbReference type="AlphaFoldDB" id="A0A285IEB9"/>
<evidence type="ECO:0000313" key="9">
    <source>
        <dbReference type="Proteomes" id="UP000231702"/>
    </source>
</evidence>
<dbReference type="InterPro" id="IPR051159">
    <property type="entry name" value="Hexapeptide_acetyltransf"/>
</dbReference>
<reference evidence="6 9" key="2">
    <citation type="journal article" date="2018" name="Int. J. Syst. Evol. Microbiol.">
        <title>Pseudooceanicola lipolyticus sp. nov., a marine alphaproteobacterium, reclassification of Oceanicola flagellatus as Pseudooceanicola flagellatus comb. nov. and emended description of the genus Pseudooceanicola.</title>
        <authorList>
            <person name="Huang M.-M."/>
            <person name="Guo L.-L."/>
            <person name="Wu Y.-H."/>
            <person name="Lai Q.-L."/>
            <person name="Shao Z.-Z."/>
            <person name="Wang C.-S."/>
            <person name="Wu M."/>
            <person name="Xu X.-W."/>
        </authorList>
    </citation>
    <scope>NUCLEOTIDE SEQUENCE [LARGE SCALE GENOMIC DNA]</scope>
    <source>
        <strain evidence="6 9">Ar-45</strain>
    </source>
</reference>
<dbReference type="Gene3D" id="2.160.10.10">
    <property type="entry name" value="Hexapeptide repeat proteins"/>
    <property type="match status" value="1"/>
</dbReference>
<dbReference type="InterPro" id="IPR024688">
    <property type="entry name" value="Mac_dom"/>
</dbReference>
<dbReference type="PROSITE" id="PS00101">
    <property type="entry name" value="HEXAPEP_TRANSFERASES"/>
    <property type="match status" value="1"/>
</dbReference>
<evidence type="ECO:0000313" key="7">
    <source>
        <dbReference type="EMBL" id="SNY46315.1"/>
    </source>
</evidence>
<gene>
    <name evidence="6" type="ORF">CVM39_12140</name>
    <name evidence="7" type="ORF">SAMN06297129_0935</name>
</gene>
<dbReference type="PANTHER" id="PTHR23416:SF23">
    <property type="entry name" value="ACETYLTRANSFERASE C18B11.09C-RELATED"/>
    <property type="match status" value="1"/>
</dbReference>
<dbReference type="Pfam" id="PF00132">
    <property type="entry name" value="Hexapep"/>
    <property type="match status" value="1"/>
</dbReference>
<dbReference type="EMBL" id="OBEA01000002">
    <property type="protein sequence ID" value="SNY46315.1"/>
    <property type="molecule type" value="Genomic_DNA"/>
</dbReference>
<dbReference type="OrthoDB" id="9815592at2"/>
<evidence type="ECO:0000313" key="6">
    <source>
        <dbReference type="EMBL" id="PJE29179.1"/>
    </source>
</evidence>
<comment type="similarity">
    <text evidence="1">Belongs to the transferase hexapeptide repeat family.</text>
</comment>
<keyword evidence="9" id="KW-1185">Reference proteome</keyword>
<dbReference type="RefSeq" id="WP_097144735.1">
    <property type="nucleotide sequence ID" value="NZ_OBEA01000002.1"/>
</dbReference>
<proteinExistence type="inferred from homology"/>
<dbReference type="Proteomes" id="UP000231655">
    <property type="component" value="Unassembled WGS sequence"/>
</dbReference>
<keyword evidence="4" id="KW-0012">Acyltransferase</keyword>
<dbReference type="PANTHER" id="PTHR23416">
    <property type="entry name" value="SIALIC ACID SYNTHASE-RELATED"/>
    <property type="match status" value="1"/>
</dbReference>
<evidence type="ECO:0000256" key="3">
    <source>
        <dbReference type="ARBA" id="ARBA00022737"/>
    </source>
</evidence>
<reference evidence="7 8" key="1">
    <citation type="submission" date="2017-09" db="EMBL/GenBank/DDBJ databases">
        <authorList>
            <person name="Ehlers B."/>
            <person name="Leendertz F.H."/>
        </authorList>
    </citation>
    <scope>NUCLEOTIDE SEQUENCE [LARGE SCALE GENOMIC DNA]</scope>
    <source>
        <strain evidence="7 8">CGMCC 1.12662</strain>
    </source>
</reference>
<evidence type="ECO:0000256" key="4">
    <source>
        <dbReference type="ARBA" id="ARBA00023315"/>
    </source>
</evidence>
<dbReference type="GO" id="GO:0016407">
    <property type="term" value="F:acetyltransferase activity"/>
    <property type="evidence" value="ECO:0007669"/>
    <property type="project" value="InterPro"/>
</dbReference>
<name>A0A285IEB9_9RHOB</name>
<dbReference type="Pfam" id="PF12464">
    <property type="entry name" value="Mac"/>
    <property type="match status" value="1"/>
</dbReference>
<dbReference type="SUPFAM" id="SSF51161">
    <property type="entry name" value="Trimeric LpxA-like enzymes"/>
    <property type="match status" value="1"/>
</dbReference>
<evidence type="ECO:0000259" key="5">
    <source>
        <dbReference type="SMART" id="SM01266"/>
    </source>
</evidence>
<organism evidence="7 8">
    <name type="scientific">Pseudooceanicola antarcticus</name>
    <dbReference type="NCBI Taxonomy" id="1247613"/>
    <lineage>
        <taxon>Bacteria</taxon>
        <taxon>Pseudomonadati</taxon>
        <taxon>Pseudomonadota</taxon>
        <taxon>Alphaproteobacteria</taxon>
        <taxon>Rhodobacterales</taxon>
        <taxon>Paracoccaceae</taxon>
        <taxon>Pseudooceanicola</taxon>
    </lineage>
</organism>
<accession>A0A285IEB9</accession>
<dbReference type="EMBL" id="PGTD01000016">
    <property type="protein sequence ID" value="PJE29179.1"/>
    <property type="molecule type" value="Genomic_DNA"/>
</dbReference>
<dbReference type="InterPro" id="IPR018357">
    <property type="entry name" value="Hexapep_transf_CS"/>
</dbReference>
<evidence type="ECO:0000313" key="8">
    <source>
        <dbReference type="Proteomes" id="UP000231655"/>
    </source>
</evidence>
<feature type="domain" description="Maltose/galactoside acetyltransferase" evidence="5">
    <location>
        <begin position="4"/>
        <end position="58"/>
    </location>
</feature>
<dbReference type="SMART" id="SM01266">
    <property type="entry name" value="Mac"/>
    <property type="match status" value="1"/>
</dbReference>
<evidence type="ECO:0000256" key="2">
    <source>
        <dbReference type="ARBA" id="ARBA00022679"/>
    </source>
</evidence>
<dbReference type="Proteomes" id="UP000231702">
    <property type="component" value="Unassembled WGS sequence"/>
</dbReference>
<dbReference type="InterPro" id="IPR001451">
    <property type="entry name" value="Hexapep"/>
</dbReference>
<protein>
    <submittedName>
        <fullName evidence="7">Maltose O-acetyltransferase</fullName>
    </submittedName>
    <submittedName>
        <fullName evidence="6">Sugar O-acetyltransferase</fullName>
    </submittedName>
</protein>
<keyword evidence="3" id="KW-0677">Repeat</keyword>
<dbReference type="CDD" id="cd03357">
    <property type="entry name" value="LbH_MAT_GAT"/>
    <property type="match status" value="1"/>
</dbReference>
<keyword evidence="2 7" id="KW-0808">Transferase</keyword>